<keyword evidence="6" id="KW-1185">Reference proteome</keyword>
<evidence type="ECO:0000313" key="5">
    <source>
        <dbReference type="EMBL" id="KAJ6648120.1"/>
    </source>
</evidence>
<evidence type="ECO:0000256" key="1">
    <source>
        <dbReference type="ARBA" id="ARBA00022679"/>
    </source>
</evidence>
<dbReference type="Gene3D" id="3.10.10.10">
    <property type="entry name" value="HIV Type 1 Reverse Transcriptase, subunit A, domain 1"/>
    <property type="match status" value="1"/>
</dbReference>
<evidence type="ECO:0000256" key="4">
    <source>
        <dbReference type="ARBA" id="ARBA00022759"/>
    </source>
</evidence>
<keyword evidence="4" id="KW-0255">Endonuclease</keyword>
<gene>
    <name evidence="5" type="ORF">Bhyg_03345</name>
</gene>
<dbReference type="PANTHER" id="PTHR37984:SF5">
    <property type="entry name" value="PROTEIN NYNRIN-LIKE"/>
    <property type="match status" value="1"/>
</dbReference>
<organism evidence="5 6">
    <name type="scientific">Pseudolycoriella hygida</name>
    <dbReference type="NCBI Taxonomy" id="35572"/>
    <lineage>
        <taxon>Eukaryota</taxon>
        <taxon>Metazoa</taxon>
        <taxon>Ecdysozoa</taxon>
        <taxon>Arthropoda</taxon>
        <taxon>Hexapoda</taxon>
        <taxon>Insecta</taxon>
        <taxon>Pterygota</taxon>
        <taxon>Neoptera</taxon>
        <taxon>Endopterygota</taxon>
        <taxon>Diptera</taxon>
        <taxon>Nematocera</taxon>
        <taxon>Sciaroidea</taxon>
        <taxon>Sciaridae</taxon>
        <taxon>Pseudolycoriella</taxon>
    </lineage>
</organism>
<dbReference type="GO" id="GO:0071897">
    <property type="term" value="P:DNA biosynthetic process"/>
    <property type="evidence" value="ECO:0007669"/>
    <property type="project" value="UniProtKB-ARBA"/>
</dbReference>
<dbReference type="Proteomes" id="UP001151699">
    <property type="component" value="Chromosome A"/>
</dbReference>
<name>A0A9Q0ND69_9DIPT</name>
<dbReference type="InterPro" id="IPR021109">
    <property type="entry name" value="Peptidase_aspartic_dom_sf"/>
</dbReference>
<keyword evidence="4" id="KW-0378">Hydrolase</keyword>
<dbReference type="SUPFAM" id="SSF56672">
    <property type="entry name" value="DNA/RNA polymerases"/>
    <property type="match status" value="1"/>
</dbReference>
<sequence length="472" mass="53451">MEKSLSPSLNTSSSILNELSAPSKDEVNANVKELFDDLQRWINNHQTSDGACKQDIVFKFKRSSYAKKADGSISTFIKCPIRSCAKVYLMSYKSCRNKYRHRMKPEPPNAKAANNAKSRWQLSSITKHLQQSHAFASLTKNTDTETHISSFDALIDDAEDDSTYSFNSSVSSDDVVMSTIAIDAATIIDTAIPPVAQPNPRKRQISSSGSESEINEIQIHSLSSVPRKRVRWYEKIRLNECIIEFKLDTGADWNVLPSRFLKHMKNVKLKEYNGPVTAYDNKPLEIKGVAEVVAMCRNEISMQEFLVIDTQSEPLLGLNACIAMKLVKRIDVLEDPKTKFIEKNRDIFDGLGCFVQNLDMQVRKDSVPVYKAARRIAISLKDRVKKELKRMVERKIIERVDGPVERASNLVIVEKQSGALRLCIDPQDLNNDLLNENYIIPSFDTLASQLGFECQVVGSLWSIYWNVDEFIL</sequence>
<reference evidence="5" key="1">
    <citation type="submission" date="2022-07" db="EMBL/GenBank/DDBJ databases">
        <authorList>
            <person name="Trinca V."/>
            <person name="Uliana J.V.C."/>
            <person name="Torres T.T."/>
            <person name="Ward R.J."/>
            <person name="Monesi N."/>
        </authorList>
    </citation>
    <scope>NUCLEOTIDE SEQUENCE</scope>
    <source>
        <strain evidence="5">HSMRA1968</strain>
        <tissue evidence="5">Whole embryos</tissue>
    </source>
</reference>
<keyword evidence="3" id="KW-0540">Nuclease</keyword>
<dbReference type="OrthoDB" id="7758501at2759"/>
<evidence type="ECO:0000313" key="6">
    <source>
        <dbReference type="Proteomes" id="UP001151699"/>
    </source>
</evidence>
<keyword evidence="2" id="KW-0548">Nucleotidyltransferase</keyword>
<dbReference type="AlphaFoldDB" id="A0A9Q0ND69"/>
<evidence type="ECO:0000256" key="2">
    <source>
        <dbReference type="ARBA" id="ARBA00022695"/>
    </source>
</evidence>
<evidence type="ECO:0000256" key="3">
    <source>
        <dbReference type="ARBA" id="ARBA00022722"/>
    </source>
</evidence>
<dbReference type="SUPFAM" id="SSF50630">
    <property type="entry name" value="Acid proteases"/>
    <property type="match status" value="1"/>
</dbReference>
<comment type="caution">
    <text evidence="5">The sequence shown here is derived from an EMBL/GenBank/DDBJ whole genome shotgun (WGS) entry which is preliminary data.</text>
</comment>
<keyword evidence="1" id="KW-0808">Transferase</keyword>
<protein>
    <recommendedName>
        <fullName evidence="7">Peptidase A2 domain-containing protein</fullName>
    </recommendedName>
</protein>
<dbReference type="InterPro" id="IPR050951">
    <property type="entry name" value="Retrovirus_Pol_polyprotein"/>
</dbReference>
<dbReference type="GO" id="GO:0016779">
    <property type="term" value="F:nucleotidyltransferase activity"/>
    <property type="evidence" value="ECO:0007669"/>
    <property type="project" value="UniProtKB-KW"/>
</dbReference>
<evidence type="ECO:0008006" key="7">
    <source>
        <dbReference type="Google" id="ProtNLM"/>
    </source>
</evidence>
<dbReference type="EMBL" id="WJQU01000001">
    <property type="protein sequence ID" value="KAJ6648120.1"/>
    <property type="molecule type" value="Genomic_DNA"/>
</dbReference>
<dbReference type="PANTHER" id="PTHR37984">
    <property type="entry name" value="PROTEIN CBG26694"/>
    <property type="match status" value="1"/>
</dbReference>
<accession>A0A9Q0ND69</accession>
<dbReference type="GO" id="GO:0004519">
    <property type="term" value="F:endonuclease activity"/>
    <property type="evidence" value="ECO:0007669"/>
    <property type="project" value="UniProtKB-KW"/>
</dbReference>
<proteinExistence type="predicted"/>
<dbReference type="InterPro" id="IPR043502">
    <property type="entry name" value="DNA/RNA_pol_sf"/>
</dbReference>